<evidence type="ECO:0000256" key="7">
    <source>
        <dbReference type="SAM" id="Phobius"/>
    </source>
</evidence>
<dbReference type="Gene3D" id="1.20.210.10">
    <property type="entry name" value="Cytochrome c oxidase-like, subunit I domain"/>
    <property type="match status" value="1"/>
</dbReference>
<feature type="transmembrane region" description="Helical" evidence="7">
    <location>
        <begin position="98"/>
        <end position="119"/>
    </location>
</feature>
<dbReference type="GO" id="GO:0004129">
    <property type="term" value="F:cytochrome-c oxidase activity"/>
    <property type="evidence" value="ECO:0007669"/>
    <property type="project" value="InterPro"/>
</dbReference>
<proteinExistence type="inferred from homology"/>
<comment type="pathway">
    <text evidence="2">Energy metabolism; oxidative phosphorylation.</text>
</comment>
<reference evidence="9" key="3">
    <citation type="submission" date="2023-05" db="EMBL/GenBank/DDBJ databases">
        <authorList>
            <person name="Smith C.H."/>
        </authorList>
    </citation>
    <scope>NUCLEOTIDE SEQUENCE</scope>
    <source>
        <strain evidence="9">CHS0354</strain>
        <tissue evidence="9">Mantle</tissue>
    </source>
</reference>
<evidence type="ECO:0000313" key="9">
    <source>
        <dbReference type="EMBL" id="KAK3605052.1"/>
    </source>
</evidence>
<feature type="transmembrane region" description="Helical" evidence="7">
    <location>
        <begin position="48"/>
        <end position="68"/>
    </location>
</feature>
<reference evidence="9" key="1">
    <citation type="journal article" date="2021" name="Genome Biol. Evol.">
        <title>A High-Quality Reference Genome for a Parasitic Bivalve with Doubly Uniparental Inheritance (Bivalvia: Unionida).</title>
        <authorList>
            <person name="Smith C.H."/>
        </authorList>
    </citation>
    <scope>NUCLEOTIDE SEQUENCE</scope>
    <source>
        <strain evidence="9">CHS0354</strain>
    </source>
</reference>
<dbReference type="PROSITE" id="PS50855">
    <property type="entry name" value="COX1"/>
    <property type="match status" value="1"/>
</dbReference>
<dbReference type="AlphaFoldDB" id="A0AAE0T751"/>
<feature type="domain" description="Cytochrome oxidase subunit I profile" evidence="8">
    <location>
        <begin position="1"/>
        <end position="205"/>
    </location>
</feature>
<keyword evidence="7" id="KW-0812">Transmembrane</keyword>
<comment type="cofactor">
    <cofactor evidence="1">
        <name>heme</name>
        <dbReference type="ChEBI" id="CHEBI:30413"/>
    </cofactor>
</comment>
<dbReference type="GO" id="GO:0016020">
    <property type="term" value="C:membrane"/>
    <property type="evidence" value="ECO:0007669"/>
    <property type="project" value="InterPro"/>
</dbReference>
<comment type="similarity">
    <text evidence="3">Belongs to the heme-copper respiratory oxidase family.</text>
</comment>
<protein>
    <recommendedName>
        <fullName evidence="4">Cytochrome c oxidase subunit 1</fullName>
    </recommendedName>
    <alternativeName>
        <fullName evidence="5">Cytochrome c oxidase polypeptide I</fullName>
    </alternativeName>
</protein>
<evidence type="ECO:0000256" key="3">
    <source>
        <dbReference type="ARBA" id="ARBA00009578"/>
    </source>
</evidence>
<keyword evidence="7" id="KW-0472">Membrane</keyword>
<evidence type="ECO:0000313" key="10">
    <source>
        <dbReference type="Proteomes" id="UP001195483"/>
    </source>
</evidence>
<evidence type="ECO:0000256" key="5">
    <source>
        <dbReference type="ARBA" id="ARBA00032715"/>
    </source>
</evidence>
<sequence>MLPKLAGGKLYSDYAGRFVFMIFILLSIPLGVHHQFAEPGISSGYKDFQSFLTHLIAIPSLITAFNLASSLEYAGKKNGATGILGWMKKLPYANTDKYMFAYLISGLLIFILGGIGGIINASHGMSNVVHNTALIPGHFHLTVGGPVFLAIIGMNMFLLEGLTGKRVVSKRLHLTVPYLWMLGLLIMSTGMKLGGSMGEPRRTNLGLSYLNRSHELFTPEWVLTTVILIVIAYYGPLKEAVTNSETNSLPYQPNNPSPEKIIIK</sequence>
<name>A0AAE0T751_9BIVA</name>
<dbReference type="Proteomes" id="UP001195483">
    <property type="component" value="Unassembled WGS sequence"/>
</dbReference>
<organism evidence="9 10">
    <name type="scientific">Potamilus streckersoni</name>
    <dbReference type="NCBI Taxonomy" id="2493646"/>
    <lineage>
        <taxon>Eukaryota</taxon>
        <taxon>Metazoa</taxon>
        <taxon>Spiralia</taxon>
        <taxon>Lophotrochozoa</taxon>
        <taxon>Mollusca</taxon>
        <taxon>Bivalvia</taxon>
        <taxon>Autobranchia</taxon>
        <taxon>Heteroconchia</taxon>
        <taxon>Palaeoheterodonta</taxon>
        <taxon>Unionida</taxon>
        <taxon>Unionoidea</taxon>
        <taxon>Unionidae</taxon>
        <taxon>Ambleminae</taxon>
        <taxon>Lampsilini</taxon>
        <taxon>Potamilus</taxon>
    </lineage>
</organism>
<feature type="compositionally biased region" description="Polar residues" evidence="6">
    <location>
        <begin position="245"/>
        <end position="254"/>
    </location>
</feature>
<evidence type="ECO:0000259" key="8">
    <source>
        <dbReference type="PROSITE" id="PS50855"/>
    </source>
</evidence>
<dbReference type="InterPro" id="IPR036927">
    <property type="entry name" value="Cyt_c_oxase-like_su1_sf"/>
</dbReference>
<feature type="transmembrane region" description="Helical" evidence="7">
    <location>
        <begin position="139"/>
        <end position="158"/>
    </location>
</feature>
<dbReference type="SUPFAM" id="SSF81442">
    <property type="entry name" value="Cytochrome c oxidase subunit I-like"/>
    <property type="match status" value="1"/>
</dbReference>
<evidence type="ECO:0000256" key="2">
    <source>
        <dbReference type="ARBA" id="ARBA00004673"/>
    </source>
</evidence>
<gene>
    <name evidence="9" type="ORF">CHS0354_000718</name>
</gene>
<feature type="transmembrane region" description="Helical" evidence="7">
    <location>
        <begin position="216"/>
        <end position="235"/>
    </location>
</feature>
<accession>A0AAE0T751</accession>
<evidence type="ECO:0000256" key="1">
    <source>
        <dbReference type="ARBA" id="ARBA00001971"/>
    </source>
</evidence>
<dbReference type="InterPro" id="IPR023616">
    <property type="entry name" value="Cyt_c_oxase-like_su1_dom"/>
</dbReference>
<dbReference type="GO" id="GO:0020037">
    <property type="term" value="F:heme binding"/>
    <property type="evidence" value="ECO:0007669"/>
    <property type="project" value="InterPro"/>
</dbReference>
<comment type="caution">
    <text evidence="9">The sequence shown here is derived from an EMBL/GenBank/DDBJ whole genome shotgun (WGS) entry which is preliminary data.</text>
</comment>
<dbReference type="PANTHER" id="PTHR10422">
    <property type="entry name" value="CYTOCHROME C OXIDASE SUBUNIT 1"/>
    <property type="match status" value="1"/>
</dbReference>
<evidence type="ECO:0000256" key="6">
    <source>
        <dbReference type="SAM" id="MobiDB-lite"/>
    </source>
</evidence>
<dbReference type="EMBL" id="JAEAOA010000085">
    <property type="protein sequence ID" value="KAK3605052.1"/>
    <property type="molecule type" value="Genomic_DNA"/>
</dbReference>
<reference evidence="9" key="2">
    <citation type="journal article" date="2021" name="Genome Biol. Evol.">
        <title>Developing a high-quality reference genome for a parasitic bivalve with doubly uniparental inheritance (Bivalvia: Unionida).</title>
        <authorList>
            <person name="Smith C.H."/>
        </authorList>
    </citation>
    <scope>NUCLEOTIDE SEQUENCE</scope>
    <source>
        <strain evidence="9">CHS0354</strain>
        <tissue evidence="9">Mantle</tissue>
    </source>
</reference>
<feature type="transmembrane region" description="Helical" evidence="7">
    <location>
        <begin position="14"/>
        <end position="36"/>
    </location>
</feature>
<dbReference type="Pfam" id="PF00115">
    <property type="entry name" value="COX1"/>
    <property type="match status" value="1"/>
</dbReference>
<evidence type="ECO:0000256" key="4">
    <source>
        <dbReference type="ARBA" id="ARBA00015947"/>
    </source>
</evidence>
<dbReference type="InterPro" id="IPR000883">
    <property type="entry name" value="Cyt_C_Oxase_1"/>
</dbReference>
<keyword evidence="10" id="KW-1185">Reference proteome</keyword>
<keyword evidence="7" id="KW-1133">Transmembrane helix</keyword>
<dbReference type="GO" id="GO:0009060">
    <property type="term" value="P:aerobic respiration"/>
    <property type="evidence" value="ECO:0007669"/>
    <property type="project" value="InterPro"/>
</dbReference>
<dbReference type="PANTHER" id="PTHR10422:SF40">
    <property type="entry name" value="CYTOCHROME C OXIDASE SUBUNIT I"/>
    <property type="match status" value="1"/>
</dbReference>
<feature type="region of interest" description="Disordered" evidence="6">
    <location>
        <begin position="245"/>
        <end position="264"/>
    </location>
</feature>
<feature type="transmembrane region" description="Helical" evidence="7">
    <location>
        <begin position="178"/>
        <end position="196"/>
    </location>
</feature>